<gene>
    <name evidence="2" type="ORF">R3P38DRAFT_3314622</name>
</gene>
<dbReference type="Gene3D" id="3.10.450.50">
    <property type="match status" value="1"/>
</dbReference>
<comment type="caution">
    <text evidence="2">The sequence shown here is derived from an EMBL/GenBank/DDBJ whole genome shotgun (WGS) entry which is preliminary data.</text>
</comment>
<dbReference type="EMBL" id="JAWWNJ010000026">
    <property type="protein sequence ID" value="KAK7029990.1"/>
    <property type="molecule type" value="Genomic_DNA"/>
</dbReference>
<dbReference type="InterPro" id="IPR037401">
    <property type="entry name" value="SnoaL-like"/>
</dbReference>
<dbReference type="SUPFAM" id="SSF54427">
    <property type="entry name" value="NTF2-like"/>
    <property type="match status" value="1"/>
</dbReference>
<name>A0AAW0BS99_9AGAR</name>
<dbReference type="Proteomes" id="UP001362999">
    <property type="component" value="Unassembled WGS sequence"/>
</dbReference>
<accession>A0AAW0BS99</accession>
<reference evidence="2 3" key="1">
    <citation type="journal article" date="2024" name="J Genomics">
        <title>Draft genome sequencing and assembly of Favolaschia claudopus CIRM-BRFM 2984 isolated from oak limbs.</title>
        <authorList>
            <person name="Navarro D."/>
            <person name="Drula E."/>
            <person name="Chaduli D."/>
            <person name="Cazenave R."/>
            <person name="Ahrendt S."/>
            <person name="Wang J."/>
            <person name="Lipzen A."/>
            <person name="Daum C."/>
            <person name="Barry K."/>
            <person name="Grigoriev I.V."/>
            <person name="Favel A."/>
            <person name="Rosso M.N."/>
            <person name="Martin F."/>
        </authorList>
    </citation>
    <scope>NUCLEOTIDE SEQUENCE [LARGE SCALE GENOMIC DNA]</scope>
    <source>
        <strain evidence="2 3">CIRM-BRFM 2984</strain>
    </source>
</reference>
<sequence length="146" mass="16145">MVTLQAKQLANAHAFLARMSAADFHGVAALLAPDFKLEFFPASVLPPGGKPTLNREETVEFFKRVTDEVFEYIGFLPPLHTITGPDAVVIHVESDGKSRKSGKIYNNQYMYTFQFCGDKIVRLRQFVDSKYYADFFGTGGVAAAGV</sequence>
<evidence type="ECO:0000313" key="2">
    <source>
        <dbReference type="EMBL" id="KAK7029990.1"/>
    </source>
</evidence>
<proteinExistence type="predicted"/>
<dbReference type="InterPro" id="IPR032710">
    <property type="entry name" value="NTF2-like_dom_sf"/>
</dbReference>
<keyword evidence="3" id="KW-1185">Reference proteome</keyword>
<evidence type="ECO:0000313" key="3">
    <source>
        <dbReference type="Proteomes" id="UP001362999"/>
    </source>
</evidence>
<feature type="domain" description="SnoaL-like" evidence="1">
    <location>
        <begin position="13"/>
        <end position="122"/>
    </location>
</feature>
<protein>
    <submittedName>
        <fullName evidence="2">SnoaL-like domain-containing protein</fullName>
    </submittedName>
</protein>
<organism evidence="2 3">
    <name type="scientific">Favolaschia claudopus</name>
    <dbReference type="NCBI Taxonomy" id="2862362"/>
    <lineage>
        <taxon>Eukaryota</taxon>
        <taxon>Fungi</taxon>
        <taxon>Dikarya</taxon>
        <taxon>Basidiomycota</taxon>
        <taxon>Agaricomycotina</taxon>
        <taxon>Agaricomycetes</taxon>
        <taxon>Agaricomycetidae</taxon>
        <taxon>Agaricales</taxon>
        <taxon>Marasmiineae</taxon>
        <taxon>Mycenaceae</taxon>
        <taxon>Favolaschia</taxon>
    </lineage>
</organism>
<dbReference type="AlphaFoldDB" id="A0AAW0BS99"/>
<dbReference type="Pfam" id="PF12680">
    <property type="entry name" value="SnoaL_2"/>
    <property type="match status" value="1"/>
</dbReference>
<evidence type="ECO:0000259" key="1">
    <source>
        <dbReference type="Pfam" id="PF12680"/>
    </source>
</evidence>